<name>A0A9E8SEN6_9FLAO</name>
<proteinExistence type="predicted"/>
<protein>
    <submittedName>
        <fullName evidence="1">Uncharacterized protein</fullName>
    </submittedName>
</protein>
<reference evidence="1" key="1">
    <citation type="submission" date="2022-11" db="EMBL/GenBank/DDBJ databases">
        <title>Lacinutrix neustonica HL-RS19T sp. nov., isolated from the surface microlayer sample of brackish Lake Shihwa.</title>
        <authorList>
            <person name="Choi J.Y."/>
            <person name="Hwang C.Y."/>
        </authorList>
    </citation>
    <scope>NUCLEOTIDE SEQUENCE</scope>
    <source>
        <strain evidence="1">HL-RS19</strain>
    </source>
</reference>
<gene>
    <name evidence="1" type="ORF">N7U66_04605</name>
</gene>
<dbReference type="RefSeq" id="WP_267677514.1">
    <property type="nucleotide sequence ID" value="NZ_CP113088.1"/>
</dbReference>
<dbReference type="KEGG" id="lnu:N7U66_04605"/>
<evidence type="ECO:0000313" key="2">
    <source>
        <dbReference type="Proteomes" id="UP001164705"/>
    </source>
</evidence>
<organism evidence="1 2">
    <name type="scientific">Lacinutrix neustonica</name>
    <dbReference type="NCBI Taxonomy" id="2980107"/>
    <lineage>
        <taxon>Bacteria</taxon>
        <taxon>Pseudomonadati</taxon>
        <taxon>Bacteroidota</taxon>
        <taxon>Flavobacteriia</taxon>
        <taxon>Flavobacteriales</taxon>
        <taxon>Flavobacteriaceae</taxon>
        <taxon>Lacinutrix</taxon>
    </lineage>
</organism>
<keyword evidence="2" id="KW-1185">Reference proteome</keyword>
<dbReference type="Proteomes" id="UP001164705">
    <property type="component" value="Chromosome"/>
</dbReference>
<evidence type="ECO:0000313" key="1">
    <source>
        <dbReference type="EMBL" id="WAC02912.1"/>
    </source>
</evidence>
<accession>A0A9E8SEN6</accession>
<dbReference type="EMBL" id="CP113088">
    <property type="protein sequence ID" value="WAC02912.1"/>
    <property type="molecule type" value="Genomic_DNA"/>
</dbReference>
<dbReference type="AlphaFoldDB" id="A0A9E8SEN6"/>
<sequence length="173" mass="20258">MKFNQYLGKYVCGYLSEKEYPEFAIAGLLDGYDSKYLGNLAAMKRTDEISELRKYLKWTIEELNIEIPTKRKAALLYSSGIINEILTNKKDIIKGVSEIKNDAFSCYDFYSESDKYCYDSVGFENIHGLFVEYYDELDKLNPDKKHLEDTKNEMLAELKKWKPKLKNVVQQRV</sequence>